<name>A0A291LCV3_9CAUD</name>
<dbReference type="Proteomes" id="UP000259070">
    <property type="component" value="Segment"/>
</dbReference>
<organism evidence="1 2">
    <name type="scientific">Salmonella phage LVR16A</name>
    <dbReference type="NCBI Taxonomy" id="2041204"/>
    <lineage>
        <taxon>Viruses</taxon>
        <taxon>Duplodnaviria</taxon>
        <taxon>Heunggongvirae</taxon>
        <taxon>Uroviricota</taxon>
        <taxon>Caudoviricetes</taxon>
        <taxon>Demerecviridae</taxon>
        <taxon>Markadamsvirinae</taxon>
        <taxon>Epseptimavirus</taxon>
        <taxon>Epseptimavirus LVR16A</taxon>
    </lineage>
</organism>
<evidence type="ECO:0000313" key="1">
    <source>
        <dbReference type="EMBL" id="ATI16609.1"/>
    </source>
</evidence>
<proteinExistence type="predicted"/>
<reference evidence="2" key="1">
    <citation type="submission" date="2017-08" db="EMBL/GenBank/DDBJ databases">
        <authorList>
            <person name="Bringhurst R.M."/>
        </authorList>
    </citation>
    <scope>NUCLEOTIDE SEQUENCE [LARGE SCALE GENOMIC DNA]</scope>
</reference>
<sequence>MNETKVCPDCSVEYPLTTEYFYANGTQASGRKKWKAACKSCDLSRRKRKTEEVILEVFPSLSCEVCGYSKCKAALDFHHLDPSEKDFNLARITSTNMAKDKVIAELRKCVLLCSNCHREHHAGFLELNGRSIQRLALDSDLKSVDRSDTV</sequence>
<evidence type="ECO:0008006" key="3">
    <source>
        <dbReference type="Google" id="ProtNLM"/>
    </source>
</evidence>
<keyword evidence="2" id="KW-1185">Reference proteome</keyword>
<evidence type="ECO:0000313" key="2">
    <source>
        <dbReference type="Proteomes" id="UP000259070"/>
    </source>
</evidence>
<dbReference type="RefSeq" id="YP_009804348.1">
    <property type="nucleotide sequence ID" value="NC_048000.1"/>
</dbReference>
<dbReference type="EMBL" id="MF681663">
    <property type="protein sequence ID" value="ATI16609.1"/>
    <property type="molecule type" value="Genomic_DNA"/>
</dbReference>
<protein>
    <recommendedName>
        <fullName evidence="3">HNH endonuclease</fullName>
    </recommendedName>
</protein>
<dbReference type="KEGG" id="vg:54994940"/>
<dbReference type="GeneID" id="54994940"/>
<accession>A0A291LCV3</accession>